<dbReference type="InterPro" id="IPR008480">
    <property type="entry name" value="DUF761_pln"/>
</dbReference>
<keyword evidence="3" id="KW-1185">Reference proteome</keyword>
<protein>
    <recommendedName>
        <fullName evidence="4">DUF761 domain-containing protein</fullName>
    </recommendedName>
</protein>
<name>A0A2C9UCM0_MANES</name>
<comment type="caution">
    <text evidence="2">The sequence shown here is derived from an EMBL/GenBank/DDBJ whole genome shotgun (WGS) entry which is preliminary data.</text>
</comment>
<dbReference type="Proteomes" id="UP000091857">
    <property type="component" value="Chromosome 15"/>
</dbReference>
<reference evidence="3" key="1">
    <citation type="journal article" date="2016" name="Nat. Biotechnol.">
        <title>Sequencing wild and cultivated cassava and related species reveals extensive interspecific hybridization and genetic diversity.</title>
        <authorList>
            <person name="Bredeson J.V."/>
            <person name="Lyons J.B."/>
            <person name="Prochnik S.E."/>
            <person name="Wu G.A."/>
            <person name="Ha C.M."/>
            <person name="Edsinger-Gonzales E."/>
            <person name="Grimwood J."/>
            <person name="Schmutz J."/>
            <person name="Rabbi I.Y."/>
            <person name="Egesi C."/>
            <person name="Nauluvula P."/>
            <person name="Lebot V."/>
            <person name="Ndunguru J."/>
            <person name="Mkamilo G."/>
            <person name="Bart R.S."/>
            <person name="Setter T.L."/>
            <person name="Gleadow R.M."/>
            <person name="Kulakow P."/>
            <person name="Ferguson M.E."/>
            <person name="Rounsley S."/>
            <person name="Rokhsar D.S."/>
        </authorList>
    </citation>
    <scope>NUCLEOTIDE SEQUENCE [LARGE SCALE GENOMIC DNA]</scope>
    <source>
        <strain evidence="3">cv. AM560-2</strain>
    </source>
</reference>
<dbReference type="PANTHER" id="PTHR33098:SF3">
    <property type="entry name" value="COTTON FIBER PROTEIN"/>
    <property type="match status" value="1"/>
</dbReference>
<evidence type="ECO:0008006" key="4">
    <source>
        <dbReference type="Google" id="ProtNLM"/>
    </source>
</evidence>
<dbReference type="PANTHER" id="PTHR33098">
    <property type="entry name" value="COTTON FIBER (DUF761)"/>
    <property type="match status" value="1"/>
</dbReference>
<evidence type="ECO:0000256" key="1">
    <source>
        <dbReference type="SAM" id="MobiDB-lite"/>
    </source>
</evidence>
<proteinExistence type="predicted"/>
<dbReference type="OrthoDB" id="1913960at2759"/>
<feature type="compositionally biased region" description="Basic and acidic residues" evidence="1">
    <location>
        <begin position="138"/>
        <end position="154"/>
    </location>
</feature>
<dbReference type="Pfam" id="PF05553">
    <property type="entry name" value="DUF761"/>
    <property type="match status" value="1"/>
</dbReference>
<dbReference type="AlphaFoldDB" id="A0A2C9UCM0"/>
<dbReference type="Gramene" id="Manes.15G040900.1.v8.1">
    <property type="protein sequence ID" value="Manes.15G040900.1.v8.1.CDS.1"/>
    <property type="gene ID" value="Manes.15G040900.v8.1"/>
</dbReference>
<evidence type="ECO:0000313" key="3">
    <source>
        <dbReference type="Proteomes" id="UP000091857"/>
    </source>
</evidence>
<accession>A0A2C9UCM0</accession>
<gene>
    <name evidence="2" type="ORF">MANES_15G040900v8</name>
</gene>
<organism evidence="2 3">
    <name type="scientific">Manihot esculenta</name>
    <name type="common">Cassava</name>
    <name type="synonym">Jatropha manihot</name>
    <dbReference type="NCBI Taxonomy" id="3983"/>
    <lineage>
        <taxon>Eukaryota</taxon>
        <taxon>Viridiplantae</taxon>
        <taxon>Streptophyta</taxon>
        <taxon>Embryophyta</taxon>
        <taxon>Tracheophyta</taxon>
        <taxon>Spermatophyta</taxon>
        <taxon>Magnoliopsida</taxon>
        <taxon>eudicotyledons</taxon>
        <taxon>Gunneridae</taxon>
        <taxon>Pentapetalae</taxon>
        <taxon>rosids</taxon>
        <taxon>fabids</taxon>
        <taxon>Malpighiales</taxon>
        <taxon>Euphorbiaceae</taxon>
        <taxon>Crotonoideae</taxon>
        <taxon>Manihoteae</taxon>
        <taxon>Manihot</taxon>
    </lineage>
</organism>
<dbReference type="EMBL" id="CM004401">
    <property type="protein sequence ID" value="OAY28098.1"/>
    <property type="molecule type" value="Genomic_DNA"/>
</dbReference>
<sequence length="229" mass="26759">MTTKASAALEILSLSISKKENKILMSYSGLEKKLQPAKKAWKRFAKTIETKFRNNLNFSSAIKVIKTSSNRLCCSLRSYRPFRKHSTIRRPYRGYHYNNSNLYRHHYSSKNQVRKNFSPIYIDNLYSVESPRSSSSLEAKHSHAETSSRGEQVVDKHVLPRKVETEKEKKKEKVLYSIEDAWREVVAKSPQLRPVDERAEEFIANFRREIKLQREKSIGEFEEMLARGA</sequence>
<feature type="region of interest" description="Disordered" evidence="1">
    <location>
        <begin position="134"/>
        <end position="154"/>
    </location>
</feature>
<evidence type="ECO:0000313" key="2">
    <source>
        <dbReference type="EMBL" id="OAY28098.1"/>
    </source>
</evidence>